<accession>A0ABQ3K6W7</accession>
<dbReference type="InterPro" id="IPR029016">
    <property type="entry name" value="GAF-like_dom_sf"/>
</dbReference>
<evidence type="ECO:0000256" key="13">
    <source>
        <dbReference type="ARBA" id="ARBA00023014"/>
    </source>
</evidence>
<dbReference type="CDD" id="cd16917">
    <property type="entry name" value="HATPase_UhpB-NarQ-NarX-like"/>
    <property type="match status" value="1"/>
</dbReference>
<dbReference type="InterPro" id="IPR003594">
    <property type="entry name" value="HATPase_dom"/>
</dbReference>
<dbReference type="EMBL" id="BNAL01000010">
    <property type="protein sequence ID" value="GHG00598.1"/>
    <property type="molecule type" value="Genomic_DNA"/>
</dbReference>
<keyword evidence="11" id="KW-0408">Iron</keyword>
<dbReference type="SMART" id="SM00065">
    <property type="entry name" value="GAF"/>
    <property type="match status" value="1"/>
</dbReference>
<feature type="transmembrane region" description="Helical" evidence="16">
    <location>
        <begin position="46"/>
        <end position="65"/>
    </location>
</feature>
<dbReference type="InterPro" id="IPR004358">
    <property type="entry name" value="Sig_transdc_His_kin-like_C"/>
</dbReference>
<comment type="caution">
    <text evidence="18">The sequence shown here is derived from an EMBL/GenBank/DDBJ whole genome shotgun (WGS) entry which is preliminary data.</text>
</comment>
<keyword evidence="9" id="KW-0479">Metal-binding</keyword>
<evidence type="ECO:0000256" key="1">
    <source>
        <dbReference type="ARBA" id="ARBA00000085"/>
    </source>
</evidence>
<keyword evidence="8" id="KW-0808">Transferase</keyword>
<dbReference type="PANTHER" id="PTHR24421">
    <property type="entry name" value="NITRATE/NITRITE SENSOR PROTEIN NARX-RELATED"/>
    <property type="match status" value="1"/>
</dbReference>
<dbReference type="SMART" id="SM00387">
    <property type="entry name" value="HATPase_c"/>
    <property type="match status" value="1"/>
</dbReference>
<evidence type="ECO:0000256" key="6">
    <source>
        <dbReference type="ARBA" id="ARBA00022485"/>
    </source>
</evidence>
<dbReference type="InterPro" id="IPR011712">
    <property type="entry name" value="Sig_transdc_His_kin_sub3_dim/P"/>
</dbReference>
<dbReference type="InterPro" id="IPR036890">
    <property type="entry name" value="HATPase_C_sf"/>
</dbReference>
<keyword evidence="19" id="KW-1185">Reference proteome</keyword>
<organism evidence="18 19">
    <name type="scientific">Deinococcus piscis</name>
    <dbReference type="NCBI Taxonomy" id="394230"/>
    <lineage>
        <taxon>Bacteria</taxon>
        <taxon>Thermotogati</taxon>
        <taxon>Deinococcota</taxon>
        <taxon>Deinococci</taxon>
        <taxon>Deinococcales</taxon>
        <taxon>Deinococcaceae</taxon>
        <taxon>Deinococcus</taxon>
    </lineage>
</organism>
<comment type="function">
    <text evidence="14">Member of the two-component regulatory system NreB/NreC involved in the control of dissimilatory nitrate/nitrite reduction in response to oxygen. NreB functions as a direct oxygen sensor histidine kinase which is autophosphorylated, in the absence of oxygen, probably at the conserved histidine residue, and transfers its phosphate group probably to a conserved aspartate residue of NreC. NreB/NreC activates the expression of the nitrate (narGHJI) and nitrite (nir) reductase operons, as well as the putative nitrate transporter gene narT.</text>
</comment>
<keyword evidence="10 18" id="KW-0418">Kinase</keyword>
<evidence type="ECO:0000256" key="9">
    <source>
        <dbReference type="ARBA" id="ARBA00022723"/>
    </source>
</evidence>
<dbReference type="Pfam" id="PF13492">
    <property type="entry name" value="GAF_3"/>
    <property type="match status" value="1"/>
</dbReference>
<dbReference type="RefSeq" id="WP_189642667.1">
    <property type="nucleotide sequence ID" value="NZ_BNAL01000010.1"/>
</dbReference>
<evidence type="ECO:0000256" key="2">
    <source>
        <dbReference type="ARBA" id="ARBA00001966"/>
    </source>
</evidence>
<evidence type="ECO:0000256" key="5">
    <source>
        <dbReference type="ARBA" id="ARBA00017322"/>
    </source>
</evidence>
<evidence type="ECO:0000256" key="4">
    <source>
        <dbReference type="ARBA" id="ARBA00012438"/>
    </source>
</evidence>
<keyword evidence="12" id="KW-0902">Two-component regulatory system</keyword>
<keyword evidence="16" id="KW-0472">Membrane</keyword>
<dbReference type="EC" id="2.7.13.3" evidence="4"/>
<evidence type="ECO:0000256" key="8">
    <source>
        <dbReference type="ARBA" id="ARBA00022679"/>
    </source>
</evidence>
<dbReference type="SUPFAM" id="SSF55781">
    <property type="entry name" value="GAF domain-like"/>
    <property type="match status" value="1"/>
</dbReference>
<proteinExistence type="predicted"/>
<dbReference type="SUPFAM" id="SSF55874">
    <property type="entry name" value="ATPase domain of HSP90 chaperone/DNA topoisomerase II/histidine kinase"/>
    <property type="match status" value="1"/>
</dbReference>
<dbReference type="Pfam" id="PF07730">
    <property type="entry name" value="HisKA_3"/>
    <property type="match status" value="1"/>
</dbReference>
<dbReference type="Gene3D" id="3.30.565.10">
    <property type="entry name" value="Histidine kinase-like ATPase, C-terminal domain"/>
    <property type="match status" value="1"/>
</dbReference>
<keyword evidence="16" id="KW-1133">Transmembrane helix</keyword>
<dbReference type="PANTHER" id="PTHR24421:SF57">
    <property type="entry name" value="HISTIDINE KINASE DIMERISATION AND PHOSPHOACCEPTOR REGION"/>
    <property type="match status" value="1"/>
</dbReference>
<dbReference type="Gene3D" id="3.30.450.40">
    <property type="match status" value="1"/>
</dbReference>
<dbReference type="InterPro" id="IPR005467">
    <property type="entry name" value="His_kinase_dom"/>
</dbReference>
<keyword evidence="7" id="KW-0963">Cytoplasm</keyword>
<evidence type="ECO:0000313" key="19">
    <source>
        <dbReference type="Proteomes" id="UP000632154"/>
    </source>
</evidence>
<evidence type="ECO:0000256" key="14">
    <source>
        <dbReference type="ARBA" id="ARBA00024827"/>
    </source>
</evidence>
<feature type="domain" description="Histidine kinase" evidence="17">
    <location>
        <begin position="361"/>
        <end position="560"/>
    </location>
</feature>
<dbReference type="Pfam" id="PF02518">
    <property type="entry name" value="HATPase_c"/>
    <property type="match status" value="1"/>
</dbReference>
<keyword evidence="13" id="KW-0411">Iron-sulfur</keyword>
<evidence type="ECO:0000313" key="18">
    <source>
        <dbReference type="EMBL" id="GHG00598.1"/>
    </source>
</evidence>
<name>A0ABQ3K6W7_9DEIO</name>
<evidence type="ECO:0000256" key="12">
    <source>
        <dbReference type="ARBA" id="ARBA00023012"/>
    </source>
</evidence>
<dbReference type="InterPro" id="IPR003018">
    <property type="entry name" value="GAF"/>
</dbReference>
<comment type="catalytic activity">
    <reaction evidence="1">
        <text>ATP + protein L-histidine = ADP + protein N-phospho-L-histidine.</text>
        <dbReference type="EC" id="2.7.13.3"/>
    </reaction>
</comment>
<dbReference type="PRINTS" id="PR00344">
    <property type="entry name" value="BCTRLSENSOR"/>
</dbReference>
<evidence type="ECO:0000256" key="16">
    <source>
        <dbReference type="SAM" id="Phobius"/>
    </source>
</evidence>
<comment type="subcellular location">
    <subcellularLocation>
        <location evidence="3">Cytoplasm</location>
    </subcellularLocation>
</comment>
<evidence type="ECO:0000256" key="11">
    <source>
        <dbReference type="ARBA" id="ARBA00023004"/>
    </source>
</evidence>
<gene>
    <name evidence="18" type="ORF">GCM10017783_10910</name>
</gene>
<evidence type="ECO:0000256" key="3">
    <source>
        <dbReference type="ARBA" id="ARBA00004496"/>
    </source>
</evidence>
<dbReference type="Proteomes" id="UP000632154">
    <property type="component" value="Unassembled WGS sequence"/>
</dbReference>
<feature type="transmembrane region" description="Helical" evidence="16">
    <location>
        <begin position="20"/>
        <end position="40"/>
    </location>
</feature>
<dbReference type="InterPro" id="IPR050482">
    <property type="entry name" value="Sensor_HK_TwoCompSys"/>
</dbReference>
<protein>
    <recommendedName>
        <fullName evidence="5">Oxygen sensor histidine kinase NreB</fullName>
        <ecNumber evidence="4">2.7.13.3</ecNumber>
    </recommendedName>
    <alternativeName>
        <fullName evidence="15">Nitrogen regulation protein B</fullName>
    </alternativeName>
</protein>
<evidence type="ECO:0000256" key="10">
    <source>
        <dbReference type="ARBA" id="ARBA00022777"/>
    </source>
</evidence>
<reference evidence="19" key="1">
    <citation type="journal article" date="2019" name="Int. J. Syst. Evol. Microbiol.">
        <title>The Global Catalogue of Microorganisms (GCM) 10K type strain sequencing project: providing services to taxonomists for standard genome sequencing and annotation.</title>
        <authorList>
            <consortium name="The Broad Institute Genomics Platform"/>
            <consortium name="The Broad Institute Genome Sequencing Center for Infectious Disease"/>
            <person name="Wu L."/>
            <person name="Ma J."/>
        </authorList>
    </citation>
    <scope>NUCLEOTIDE SEQUENCE [LARGE SCALE GENOMIC DNA]</scope>
    <source>
        <strain evidence="19">CGMCC 1.18439</strain>
    </source>
</reference>
<evidence type="ECO:0000256" key="7">
    <source>
        <dbReference type="ARBA" id="ARBA00022490"/>
    </source>
</evidence>
<sequence length="560" mass="60713">MRRLIPPNPLAQREELLRKVLPPLIMVVVLVVEVLISQLRDLRLEFWAHLLFYGIAGPTVTFFALDWIAEGARARASAEAELRGLYEELSRSHEQLQHIQALMRDLTEAGDLGAVLEVGARGAKRVSGAGRASVRLPGGLEATATGSAEAHHPLRAELLTGGWLELQLPRPPTPGDEALAHALAAEIGTAAQAAWQRTQDLMTLHSVDDSIRAERNMRRLLLRVTGTMAERAGADFRAVYLMDQDGVLRPEAVQVGHDALPPSGASVPAFAQRVAQAAEPLRATPDEAEAFEWGDSAIGFPMRDEAGLVGVLILGHAEAGAFAEANMPLLALMASQAALGVRNARAYLYSEELAISDERTRIAREIHDGVAQSLAFCAIKLDVVARQIHSDPERAEAEVRAAGALLREQIQEVRRSIFALRPINLEKYGLLDTMRMYVQDFGEQNKLRTALDISGEVALSKGDEAILFRILQESLNNVAKHAAASSVTVTLEGGPCWLQLRVQDNGRGFDPEQISGRVSSAGGLGLTQMRERMESRGGEYAVVSEPGRGTLVEARLPQVG</sequence>
<evidence type="ECO:0000256" key="15">
    <source>
        <dbReference type="ARBA" id="ARBA00030800"/>
    </source>
</evidence>
<comment type="cofactor">
    <cofactor evidence="2">
        <name>[4Fe-4S] cluster</name>
        <dbReference type="ChEBI" id="CHEBI:49883"/>
    </cofactor>
</comment>
<dbReference type="PROSITE" id="PS50109">
    <property type="entry name" value="HIS_KIN"/>
    <property type="match status" value="1"/>
</dbReference>
<dbReference type="Gene3D" id="1.20.5.1930">
    <property type="match status" value="1"/>
</dbReference>
<evidence type="ECO:0000259" key="17">
    <source>
        <dbReference type="PROSITE" id="PS50109"/>
    </source>
</evidence>
<keyword evidence="16" id="KW-0812">Transmembrane</keyword>
<keyword evidence="6" id="KW-0004">4Fe-4S</keyword>
<dbReference type="GO" id="GO:0016301">
    <property type="term" value="F:kinase activity"/>
    <property type="evidence" value="ECO:0007669"/>
    <property type="project" value="UniProtKB-KW"/>
</dbReference>